<name>A0A9J5WDX0_SOLCO</name>
<accession>A0A9J5WDX0</accession>
<evidence type="ECO:0000313" key="3">
    <source>
        <dbReference type="Proteomes" id="UP000824120"/>
    </source>
</evidence>
<comment type="caution">
    <text evidence="2">The sequence shown here is derived from an EMBL/GenBank/DDBJ whole genome shotgun (WGS) entry which is preliminary data.</text>
</comment>
<proteinExistence type="predicted"/>
<reference evidence="2 3" key="1">
    <citation type="submission" date="2020-09" db="EMBL/GenBank/DDBJ databases">
        <title>De no assembly of potato wild relative species, Solanum commersonii.</title>
        <authorList>
            <person name="Cho K."/>
        </authorList>
    </citation>
    <scope>NUCLEOTIDE SEQUENCE [LARGE SCALE GENOMIC DNA]</scope>
    <source>
        <strain evidence="2">LZ3.2</strain>
        <tissue evidence="2">Leaf</tissue>
    </source>
</reference>
<keyword evidence="3" id="KW-1185">Reference proteome</keyword>
<dbReference type="Proteomes" id="UP000824120">
    <property type="component" value="Chromosome 12"/>
</dbReference>
<feature type="region of interest" description="Disordered" evidence="1">
    <location>
        <begin position="1"/>
        <end position="41"/>
    </location>
</feature>
<gene>
    <name evidence="2" type="ORF">H5410_063576</name>
</gene>
<evidence type="ECO:0000313" key="2">
    <source>
        <dbReference type="EMBL" id="KAG5573810.1"/>
    </source>
</evidence>
<sequence>MQVKDLNKGREFGRKEDRNLVMRKKATSNASPGCEKRHNTSNASRALLCSNNFDALLKATGKNSNIMARTLHISNPEVANSDYSRKSGWHATQIQFSNQATHGHIEHLGS</sequence>
<feature type="compositionally biased region" description="Basic and acidic residues" evidence="1">
    <location>
        <begin position="1"/>
        <end position="20"/>
    </location>
</feature>
<protein>
    <submittedName>
        <fullName evidence="2">Uncharacterized protein</fullName>
    </submittedName>
</protein>
<dbReference type="AlphaFoldDB" id="A0A9J5WDX0"/>
<evidence type="ECO:0000256" key="1">
    <source>
        <dbReference type="SAM" id="MobiDB-lite"/>
    </source>
</evidence>
<organism evidence="2 3">
    <name type="scientific">Solanum commersonii</name>
    <name type="common">Commerson's wild potato</name>
    <name type="synonym">Commerson's nightshade</name>
    <dbReference type="NCBI Taxonomy" id="4109"/>
    <lineage>
        <taxon>Eukaryota</taxon>
        <taxon>Viridiplantae</taxon>
        <taxon>Streptophyta</taxon>
        <taxon>Embryophyta</taxon>
        <taxon>Tracheophyta</taxon>
        <taxon>Spermatophyta</taxon>
        <taxon>Magnoliopsida</taxon>
        <taxon>eudicotyledons</taxon>
        <taxon>Gunneridae</taxon>
        <taxon>Pentapetalae</taxon>
        <taxon>asterids</taxon>
        <taxon>lamiids</taxon>
        <taxon>Solanales</taxon>
        <taxon>Solanaceae</taxon>
        <taxon>Solanoideae</taxon>
        <taxon>Solaneae</taxon>
        <taxon>Solanum</taxon>
    </lineage>
</organism>
<dbReference type="EMBL" id="JACXVP010000012">
    <property type="protein sequence ID" value="KAG5573810.1"/>
    <property type="molecule type" value="Genomic_DNA"/>
</dbReference>